<evidence type="ECO:0000313" key="4">
    <source>
        <dbReference type="Proteomes" id="UP001198182"/>
    </source>
</evidence>
<dbReference type="InterPro" id="IPR038255">
    <property type="entry name" value="PBS_linker_sf"/>
</dbReference>
<dbReference type="Pfam" id="PF14889">
    <property type="entry name" value="PBP-Tp47_a"/>
    <property type="match status" value="1"/>
</dbReference>
<dbReference type="Pfam" id="PF14888">
    <property type="entry name" value="PBP-Tp47_c"/>
    <property type="match status" value="1"/>
</dbReference>
<keyword evidence="1" id="KW-0732">Signal</keyword>
<dbReference type="InterPro" id="IPR025282">
    <property type="entry name" value="DUF4214"/>
</dbReference>
<keyword evidence="4" id="KW-1185">Reference proteome</keyword>
<dbReference type="InterPro" id="IPR038031">
    <property type="entry name" value="Tp47_mid_C_dom"/>
</dbReference>
<proteinExistence type="predicted"/>
<comment type="caution">
    <text evidence="3">The sequence shown here is derived from an EMBL/GenBank/DDBJ whole genome shotgun (WGS) entry which is preliminary data.</text>
</comment>
<evidence type="ECO:0000259" key="2">
    <source>
        <dbReference type="SMART" id="SM00900"/>
    </source>
</evidence>
<dbReference type="InterPro" id="IPR029218">
    <property type="entry name" value="PBP-Tp47_dom_C"/>
</dbReference>
<dbReference type="Gene3D" id="1.10.3130.20">
    <property type="entry name" value="Phycobilisome linker domain"/>
    <property type="match status" value="2"/>
</dbReference>
<dbReference type="Pfam" id="PF13946">
    <property type="entry name" value="DUF4214"/>
    <property type="match status" value="2"/>
</dbReference>
<feature type="chain" id="PRO_5041985517" evidence="1">
    <location>
        <begin position="27"/>
        <end position="1176"/>
    </location>
</feature>
<dbReference type="GO" id="GO:0010181">
    <property type="term" value="F:FMN binding"/>
    <property type="evidence" value="ECO:0007669"/>
    <property type="project" value="InterPro"/>
</dbReference>
<dbReference type="SUPFAM" id="SSF82220">
    <property type="entry name" value="Tp47 lipoprotein, N-terminal domain"/>
    <property type="match status" value="1"/>
</dbReference>
<dbReference type="Pfam" id="PF04205">
    <property type="entry name" value="FMN_bind"/>
    <property type="match status" value="1"/>
</dbReference>
<dbReference type="InterPro" id="IPR036154">
    <property type="entry name" value="Tp47_N_sf"/>
</dbReference>
<dbReference type="InterPro" id="IPR007329">
    <property type="entry name" value="FMN-bd"/>
</dbReference>
<dbReference type="InterPro" id="IPR038698">
    <property type="entry name" value="PBP_Tp47_domC_sf"/>
</dbReference>
<dbReference type="SMART" id="SM00900">
    <property type="entry name" value="FMN_bind"/>
    <property type="match status" value="1"/>
</dbReference>
<dbReference type="Gene3D" id="3.90.1010.20">
    <property type="match status" value="1"/>
</dbReference>
<name>A0AAE3E8M4_9FIRM</name>
<evidence type="ECO:0000256" key="1">
    <source>
        <dbReference type="SAM" id="SignalP"/>
    </source>
</evidence>
<dbReference type="SUPFAM" id="SSF81986">
    <property type="entry name" value="Tp47 lipoprotein, middle and C-terminal domains"/>
    <property type="match status" value="1"/>
</dbReference>
<organism evidence="3 4">
    <name type="scientific">Hominifimenecus microfluidus</name>
    <dbReference type="NCBI Taxonomy" id="2885348"/>
    <lineage>
        <taxon>Bacteria</taxon>
        <taxon>Bacillati</taxon>
        <taxon>Bacillota</taxon>
        <taxon>Clostridia</taxon>
        <taxon>Lachnospirales</taxon>
        <taxon>Lachnospiraceae</taxon>
        <taxon>Hominifimenecus</taxon>
    </lineage>
</organism>
<dbReference type="RefSeq" id="WP_308453189.1">
    <property type="nucleotide sequence ID" value="NZ_JAJEQR010000012.1"/>
</dbReference>
<accession>A0AAE3E8M4</accession>
<dbReference type="Proteomes" id="UP001198182">
    <property type="component" value="Unassembled WGS sequence"/>
</dbReference>
<dbReference type="Gene3D" id="2.60.40.1300">
    <property type="entry name" value="Penicillin-binding protein Tp47, domain C"/>
    <property type="match status" value="1"/>
</dbReference>
<dbReference type="InterPro" id="IPR029221">
    <property type="entry name" value="PBP-Tp47_A"/>
</dbReference>
<feature type="signal peptide" evidence="1">
    <location>
        <begin position="1"/>
        <end position="26"/>
    </location>
</feature>
<evidence type="ECO:0000313" key="3">
    <source>
        <dbReference type="EMBL" id="MCC2230522.1"/>
    </source>
</evidence>
<protein>
    <submittedName>
        <fullName evidence="3">DUF4214 domain-containing protein</fullName>
    </submittedName>
</protein>
<reference evidence="3" key="1">
    <citation type="submission" date="2021-10" db="EMBL/GenBank/DDBJ databases">
        <title>Anaerobic single-cell dispensing facilitates the cultivation of human gut bacteria.</title>
        <authorList>
            <person name="Afrizal A."/>
        </authorList>
    </citation>
    <scope>NUCLEOTIDE SEQUENCE</scope>
    <source>
        <strain evidence="3">CLA-AA-H215</strain>
    </source>
</reference>
<dbReference type="EMBL" id="JAJEQR010000012">
    <property type="protein sequence ID" value="MCC2230522.1"/>
    <property type="molecule type" value="Genomic_DNA"/>
</dbReference>
<sequence length="1176" mass="127670">MKKKKVLALLLSMSMVAGMVPTTAFAAPEGGYKPGVYTGSASVVPTEDDKDENGWEEYQISIDVTIGEDGKINNVAQAEDCVVGNDNASYFKKALEGTKSKKGIADQVVAANGTEDVNVVSTATRSSDAIIAAINDALAQAVPEEEPEYTYLYAGLTWDEYWANEDVYAAGSTESSDMVDSRGEYDKGAFDVVSRATANHGLHRGSFQCDAMIYAQDGSTYEVSHWSADGKTIYLTDGTTVGWNRGTITKADGSTVAMDHYEVSGIKYVPVRVAAADLDAFCEKYATVKNGETLVGGYGENKLQAYELTAAVDANTQGLKYVTRDGDNFSFSEAHTGSGSGIADAELKTAEGYTVNVREGSDVGSYGEFLRVDINGNYGELGSRMQSVTWTYYGDDSTRTNAKAAFGTKFAADNWMHKSMGIQLGLTESARFALPENTDGTGYWTITVHALGYADTVINFEATSDNIAKHELADEADRETLQKLVDEADAKTKELYTEESWKNLETEREETRDMLEKTTLYKAAAEEQALHLTEALNNLVGAEGYVLMNIPYAEFYAADVTNNVAVDTVSSATKNKTRTGTLVGGSYHVNSDGTDITGITYPVKVSDLSVLEGKSCITDESSVSITVTNRGKTSTTEYKGKDALFESGSYSYYILSEAPAYYKELTAAENGFAFGAAQGAKTEWKEASAELTSVSRYGDYQITVNGLSETGNVYAVVLETKEGASYGLRHLENVWRVSKLAFCTGYTTSVHNCPTSSEHYKAIMGQTINKIVYYTENGIFTIDADLYVPIKTGVTASVEEGRPGDGSVKYTLEGQLPEGFQPVYSVESLDVEVKEGVLTYKNAAEGKYTLTISDASGVYAPVTANFEIKNSDAEIAAPVIAQIDAIGTVTTGSEAKIKAARAAYDALTDAQKELVSNYKVLQDAEAAYKNLTTGVNGFVNRLYENILGRKADPAGFESWVKVLKEGREGGSETVANFVFSKEYEGKKISDKEFVTTMYKTILGRNPDQAGLDAWLGKLENGMTRRYVVAGFTNSQEFAKLCASYGIKAGSFTSNEIADQNDMATAFVSRLYTMVLGRQWDRAGLEAWTAQLVNHEAGAGQISRGFFFSKELESRKLSNKDFVTLCYHTYLDRNPDQAGLDAWVKLLNEGISKEEILDGFINSPEFGKICAAYGIDR</sequence>
<feature type="domain" description="FMN-binding" evidence="2">
    <location>
        <begin position="54"/>
        <end position="141"/>
    </location>
</feature>
<gene>
    <name evidence="3" type="ORF">LKD81_05840</name>
</gene>
<dbReference type="AlphaFoldDB" id="A0AAE3E8M4"/>
<dbReference type="GO" id="GO:0016020">
    <property type="term" value="C:membrane"/>
    <property type="evidence" value="ECO:0007669"/>
    <property type="project" value="InterPro"/>
</dbReference>